<organism evidence="1 2">
    <name type="scientific">Bdellovibrio svalbardensis</name>
    <dbReference type="NCBI Taxonomy" id="2972972"/>
    <lineage>
        <taxon>Bacteria</taxon>
        <taxon>Pseudomonadati</taxon>
        <taxon>Bdellovibrionota</taxon>
        <taxon>Bdellovibrionia</taxon>
        <taxon>Bdellovibrionales</taxon>
        <taxon>Pseudobdellovibrionaceae</taxon>
        <taxon>Bdellovibrio</taxon>
    </lineage>
</organism>
<gene>
    <name evidence="1" type="ORF">NWE73_00280</name>
</gene>
<comment type="caution">
    <text evidence="1">The sequence shown here is derived from an EMBL/GenBank/DDBJ whole genome shotgun (WGS) entry which is preliminary data.</text>
</comment>
<accession>A0ABT6DE22</accession>
<proteinExistence type="predicted"/>
<dbReference type="Proteomes" id="UP001152321">
    <property type="component" value="Unassembled WGS sequence"/>
</dbReference>
<evidence type="ECO:0000313" key="1">
    <source>
        <dbReference type="EMBL" id="MDG0814779.1"/>
    </source>
</evidence>
<reference evidence="1" key="1">
    <citation type="submission" date="2022-08" db="EMBL/GenBank/DDBJ databases">
        <title>Novel Bdellovibrio Species Isolated from Svalbard: Designation Bdellovibrio svalbardensis.</title>
        <authorList>
            <person name="Mitchell R.J."/>
            <person name="Choi S.Y."/>
        </authorList>
    </citation>
    <scope>NUCLEOTIDE SEQUENCE</scope>
    <source>
        <strain evidence="1">PAP01</strain>
    </source>
</reference>
<dbReference type="SUPFAM" id="SSF51695">
    <property type="entry name" value="PLC-like phosphodiesterases"/>
    <property type="match status" value="1"/>
</dbReference>
<keyword evidence="2" id="KW-1185">Reference proteome</keyword>
<evidence type="ECO:0000313" key="2">
    <source>
        <dbReference type="Proteomes" id="UP001152321"/>
    </source>
</evidence>
<sequence>MRIILATVITLVMTGFLILTTRIWGLGQTFPDFQSPLFAGETPIVIVKANTLAKIDEALKLKSDAVIWVDVRISKGNIPYILAPSRDAEFLNLKTEQQKANPTVPIMQGGKLSDYSWEQINEFYKDTPALKELYEKFPTTRFVLNVVDNVPDVHTTVVEAIKDFKPDNRTLIQSDALVVMSAIKDLKPVFVYGTSVPDLMRLLSFDSLFILPATQYKGDVFIAPFTILKRPAFNDDIITEMRRRHKRIYLGPIESQSQFDIAAKVKADGYITENLPQLLQMMPAKK</sequence>
<dbReference type="RefSeq" id="WP_277576264.1">
    <property type="nucleotide sequence ID" value="NZ_JANRMI010000001.1"/>
</dbReference>
<dbReference type="Gene3D" id="3.20.20.190">
    <property type="entry name" value="Phosphatidylinositol (PI) phosphodiesterase"/>
    <property type="match status" value="1"/>
</dbReference>
<dbReference type="InterPro" id="IPR017946">
    <property type="entry name" value="PLC-like_Pdiesterase_TIM-brl"/>
</dbReference>
<name>A0ABT6DE22_9BACT</name>
<protein>
    <submittedName>
        <fullName evidence="1">Uncharacterized protein</fullName>
    </submittedName>
</protein>
<dbReference type="EMBL" id="JANRMI010000001">
    <property type="protein sequence ID" value="MDG0814779.1"/>
    <property type="molecule type" value="Genomic_DNA"/>
</dbReference>